<accession>A0AA88PN39</accession>
<proteinExistence type="predicted"/>
<evidence type="ECO:0000256" key="1">
    <source>
        <dbReference type="SAM" id="MobiDB-lite"/>
    </source>
</evidence>
<dbReference type="EMBL" id="JAUYZG010000018">
    <property type="protein sequence ID" value="KAK2880983.1"/>
    <property type="molecule type" value="Genomic_DNA"/>
</dbReference>
<feature type="compositionally biased region" description="Basic and acidic residues" evidence="1">
    <location>
        <begin position="164"/>
        <end position="178"/>
    </location>
</feature>
<sequence length="193" mass="20978">MAQVGMGGYKREGGGPDERNSCIQMTSMHRSPPPTERGPCAVIEQLQSTRASRNAQRNSNKLFLTHTYMHASASLLPLAGEAAMRHLITHLSGWTVEEIEGLSGNPAASVSLPISVVVIEPGRSPRSPPPFLPPSLPHSILRGNAALCPSNEILTHPTLFTIPDRRRGEQMRGVEPKHNPTFSHLQKSSSKQI</sequence>
<reference evidence="2" key="1">
    <citation type="submission" date="2023-08" db="EMBL/GenBank/DDBJ databases">
        <title>Chromosome-level Genome Assembly of mud carp (Cirrhinus molitorella).</title>
        <authorList>
            <person name="Liu H."/>
        </authorList>
    </citation>
    <scope>NUCLEOTIDE SEQUENCE</scope>
    <source>
        <strain evidence="2">Prfri</strain>
        <tissue evidence="2">Muscle</tissue>
    </source>
</reference>
<protein>
    <submittedName>
        <fullName evidence="2">Uncharacterized protein</fullName>
    </submittedName>
</protein>
<feature type="compositionally biased region" description="Polar residues" evidence="1">
    <location>
        <begin position="180"/>
        <end position="193"/>
    </location>
</feature>
<keyword evidence="3" id="KW-1185">Reference proteome</keyword>
<comment type="caution">
    <text evidence="2">The sequence shown here is derived from an EMBL/GenBank/DDBJ whole genome shotgun (WGS) entry which is preliminary data.</text>
</comment>
<dbReference type="AlphaFoldDB" id="A0AA88PN39"/>
<feature type="compositionally biased region" description="Basic and acidic residues" evidence="1">
    <location>
        <begin position="9"/>
        <end position="20"/>
    </location>
</feature>
<evidence type="ECO:0000313" key="2">
    <source>
        <dbReference type="EMBL" id="KAK2880983.1"/>
    </source>
</evidence>
<dbReference type="Proteomes" id="UP001187343">
    <property type="component" value="Unassembled WGS sequence"/>
</dbReference>
<feature type="region of interest" description="Disordered" evidence="1">
    <location>
        <begin position="164"/>
        <end position="193"/>
    </location>
</feature>
<gene>
    <name evidence="2" type="ORF">Q8A67_018251</name>
</gene>
<organism evidence="2 3">
    <name type="scientific">Cirrhinus molitorella</name>
    <name type="common">mud carp</name>
    <dbReference type="NCBI Taxonomy" id="172907"/>
    <lineage>
        <taxon>Eukaryota</taxon>
        <taxon>Metazoa</taxon>
        <taxon>Chordata</taxon>
        <taxon>Craniata</taxon>
        <taxon>Vertebrata</taxon>
        <taxon>Euteleostomi</taxon>
        <taxon>Actinopterygii</taxon>
        <taxon>Neopterygii</taxon>
        <taxon>Teleostei</taxon>
        <taxon>Ostariophysi</taxon>
        <taxon>Cypriniformes</taxon>
        <taxon>Cyprinidae</taxon>
        <taxon>Labeoninae</taxon>
        <taxon>Labeonini</taxon>
        <taxon>Cirrhinus</taxon>
    </lineage>
</organism>
<evidence type="ECO:0000313" key="3">
    <source>
        <dbReference type="Proteomes" id="UP001187343"/>
    </source>
</evidence>
<feature type="region of interest" description="Disordered" evidence="1">
    <location>
        <begin position="1"/>
        <end position="37"/>
    </location>
</feature>
<name>A0AA88PN39_9TELE</name>